<dbReference type="RefSeq" id="WP_407049567.1">
    <property type="nucleotide sequence ID" value="NZ_CP158568.1"/>
</dbReference>
<dbReference type="CDD" id="cd10032">
    <property type="entry name" value="UDG-F6_HDG"/>
    <property type="match status" value="1"/>
</dbReference>
<evidence type="ECO:0000313" key="3">
    <source>
        <dbReference type="EMBL" id="XBY44474.1"/>
    </source>
</evidence>
<organism evidence="3">
    <name type="scientific">Methyloraptor flagellatus</name>
    <dbReference type="NCBI Taxonomy" id="3162530"/>
    <lineage>
        <taxon>Bacteria</taxon>
        <taxon>Pseudomonadati</taxon>
        <taxon>Pseudomonadota</taxon>
        <taxon>Alphaproteobacteria</taxon>
        <taxon>Hyphomicrobiales</taxon>
        <taxon>Ancalomicrobiaceae</taxon>
        <taxon>Methyloraptor</taxon>
    </lineage>
</organism>
<dbReference type="InterPro" id="IPR005122">
    <property type="entry name" value="Uracil-DNA_glycosylase-like"/>
</dbReference>
<feature type="domain" description="Uracil-DNA glycosylase-like" evidence="2">
    <location>
        <begin position="18"/>
        <end position="178"/>
    </location>
</feature>
<name>A0AAU7XCQ3_9HYPH</name>
<dbReference type="SMART" id="SM00987">
    <property type="entry name" value="UreE_C"/>
    <property type="match status" value="1"/>
</dbReference>
<feature type="compositionally biased region" description="Low complexity" evidence="1">
    <location>
        <begin position="8"/>
        <end position="20"/>
    </location>
</feature>
<dbReference type="EMBL" id="CP158568">
    <property type="protein sequence ID" value="XBY44474.1"/>
    <property type="molecule type" value="Genomic_DNA"/>
</dbReference>
<accession>A0AAU7XCQ3</accession>
<dbReference type="InterPro" id="IPR036895">
    <property type="entry name" value="Uracil-DNA_glycosylase-like_sf"/>
</dbReference>
<dbReference type="Gene3D" id="3.40.470.10">
    <property type="entry name" value="Uracil-DNA glycosylase-like domain"/>
    <property type="match status" value="1"/>
</dbReference>
<dbReference type="AlphaFoldDB" id="A0AAU7XCQ3"/>
<dbReference type="InterPro" id="IPR026353">
    <property type="entry name" value="Hypoxan-DNA_Glyclase"/>
</dbReference>
<dbReference type="GO" id="GO:0033958">
    <property type="term" value="F:DNA-deoxyinosine glycosylase activity"/>
    <property type="evidence" value="ECO:0007669"/>
    <property type="project" value="UniProtKB-EC"/>
</dbReference>
<evidence type="ECO:0000256" key="1">
    <source>
        <dbReference type="SAM" id="MobiDB-lite"/>
    </source>
</evidence>
<keyword evidence="3" id="KW-0378">Hydrolase</keyword>
<dbReference type="EC" id="3.2.2.15" evidence="3"/>
<dbReference type="Pfam" id="PF03167">
    <property type="entry name" value="UDG"/>
    <property type="match status" value="1"/>
</dbReference>
<gene>
    <name evidence="3" type="ORF">ABS361_21085</name>
</gene>
<evidence type="ECO:0000259" key="2">
    <source>
        <dbReference type="SMART" id="SM00986"/>
    </source>
</evidence>
<proteinExistence type="predicted"/>
<keyword evidence="3" id="KW-0326">Glycosidase</keyword>
<dbReference type="NCBIfam" id="TIGR04274">
    <property type="entry name" value="hypoxanDNAglyco"/>
    <property type="match status" value="1"/>
</dbReference>
<dbReference type="SUPFAM" id="SSF52141">
    <property type="entry name" value="Uracil-DNA glycosylase-like"/>
    <property type="match status" value="1"/>
</dbReference>
<dbReference type="KEGG" id="mflg:ABS361_21085"/>
<feature type="region of interest" description="Disordered" evidence="1">
    <location>
        <begin position="1"/>
        <end position="20"/>
    </location>
</feature>
<reference evidence="3" key="1">
    <citation type="submission" date="2024-06" db="EMBL/GenBank/DDBJ databases">
        <title>Methylostella associata gen. nov., sp. nov., a novel Ancalomicrobiaceae-affiliated facultatively methylotrophic bacteria that feed on methanotrophs of the genus Methylococcus.</title>
        <authorList>
            <person name="Saltykova V."/>
            <person name="Danilova O.V."/>
            <person name="Oshkin I.Y."/>
            <person name="Belova S.E."/>
            <person name="Pimenov N.V."/>
            <person name="Dedysh S.N."/>
        </authorList>
    </citation>
    <scope>NUCLEOTIDE SEQUENCE</scope>
    <source>
        <strain evidence="3">S20</strain>
    </source>
</reference>
<dbReference type="SMART" id="SM00986">
    <property type="entry name" value="UDG"/>
    <property type="match status" value="1"/>
</dbReference>
<protein>
    <submittedName>
        <fullName evidence="3">DNA-deoxyinosine glycosylase</fullName>
        <ecNumber evidence="3">3.2.2.15</ecNumber>
    </submittedName>
</protein>
<sequence length="181" mass="19435">MWRRRGFAGSRRPAAYRPAAGRGGEPRILILGSLPGAESLRRQQYYAHPQNGFWRIMGALFGAGPVLGYPARLDRLMAAGVALWDVCAEAEREGSLDAAIRAPRANDLAGFLSLHGGVEVVGLNGGTAAKLFDRLVAPTLGDTLPASRAIRIARLPSTSPAHARMRLEEKVDRWREGLGAG</sequence>